<comment type="caution">
    <text evidence="8">The sequence shown here is derived from an EMBL/GenBank/DDBJ whole genome shotgun (WGS) entry which is preliminary data.</text>
</comment>
<dbReference type="GO" id="GO:0000978">
    <property type="term" value="F:RNA polymerase II cis-regulatory region sequence-specific DNA binding"/>
    <property type="evidence" value="ECO:0007669"/>
    <property type="project" value="TreeGrafter"/>
</dbReference>
<feature type="region of interest" description="Disordered" evidence="6">
    <location>
        <begin position="444"/>
        <end position="524"/>
    </location>
</feature>
<evidence type="ECO:0000256" key="6">
    <source>
        <dbReference type="SAM" id="MobiDB-lite"/>
    </source>
</evidence>
<feature type="compositionally biased region" description="Acidic residues" evidence="6">
    <location>
        <begin position="494"/>
        <end position="509"/>
    </location>
</feature>
<dbReference type="Pfam" id="PF00096">
    <property type="entry name" value="zf-C2H2"/>
    <property type="match status" value="2"/>
</dbReference>
<evidence type="ECO:0000256" key="3">
    <source>
        <dbReference type="ARBA" id="ARBA00022771"/>
    </source>
</evidence>
<evidence type="ECO:0000256" key="5">
    <source>
        <dbReference type="PROSITE-ProRule" id="PRU00042"/>
    </source>
</evidence>
<dbReference type="EMBL" id="CAJGYM010000073">
    <property type="protein sequence ID" value="CAD6196483.1"/>
    <property type="molecule type" value="Genomic_DNA"/>
</dbReference>
<dbReference type="FunFam" id="3.30.160.60:FF:001732">
    <property type="entry name" value="Zgc:162936"/>
    <property type="match status" value="1"/>
</dbReference>
<dbReference type="Gene3D" id="3.30.160.60">
    <property type="entry name" value="Classic Zinc Finger"/>
    <property type="match status" value="3"/>
</dbReference>
<keyword evidence="1" id="KW-0479">Metal-binding</keyword>
<evidence type="ECO:0000256" key="4">
    <source>
        <dbReference type="ARBA" id="ARBA00022833"/>
    </source>
</evidence>
<dbReference type="GO" id="GO:0005694">
    <property type="term" value="C:chromosome"/>
    <property type="evidence" value="ECO:0007669"/>
    <property type="project" value="UniProtKB-ARBA"/>
</dbReference>
<accession>A0A8S1HPU0</accession>
<protein>
    <recommendedName>
        <fullName evidence="7">C2H2-type domain-containing protein</fullName>
    </recommendedName>
</protein>
<feature type="domain" description="C2H2-type" evidence="7">
    <location>
        <begin position="401"/>
        <end position="429"/>
    </location>
</feature>
<dbReference type="PROSITE" id="PS50157">
    <property type="entry name" value="ZINC_FINGER_C2H2_2"/>
    <property type="match status" value="3"/>
</dbReference>
<name>A0A8S1HPU0_9PELO</name>
<dbReference type="PROSITE" id="PS00028">
    <property type="entry name" value="ZINC_FINGER_C2H2_1"/>
    <property type="match status" value="2"/>
</dbReference>
<feature type="region of interest" description="Disordered" evidence="6">
    <location>
        <begin position="1"/>
        <end position="28"/>
    </location>
</feature>
<sequence>MDEGRSPRRLPPPAVRISGESSQSPATPANFVAPLVANIPSPLSLERRSASAMASLSSAHCRWFAYRDERTSSSSSDSGVVVCLSPPAPSPCLLGSSMTSLIALSPPGLSPLNVNDSPFSTPTPSSSRSRFTFDHVPFHGVSPAASTSAASVESVPASCETRIEEQESISSESVTERSAFGLADRRRSESLDKVLQSVRRGAPREHPKLERKQSVIQNAATTTIVAGAKLKPTYSAPGTSFFAQTDLPKPVETQLTVSVADNYDSLLQSQMLFNQLYPPNSTIRPQHQLLSASYSSPISSSSFHNTTASTSASVLLSPASIEADPSPRSATSTEPPTEEDPNKQFLCHICKKDFKRPDILSRHVRRHTGEKPFGCESCGRFFSRSDHLRTHRRTHTDEKPYHCSICSYSARRRDVLTRHMSTRHQAKAGLSVYQRHRDVRRCLSDGDTLNNRKEKSRTRLATTGGTKNNDRIDSTATDGTSNEDDVGDLPKMEDIEDDVIVDFPEEELDPVTFEEKEDDDEEDS</sequence>
<dbReference type="PANTHER" id="PTHR23235">
    <property type="entry name" value="KRUEPPEL-LIKE TRANSCRIPTION FACTOR"/>
    <property type="match status" value="1"/>
</dbReference>
<evidence type="ECO:0000256" key="2">
    <source>
        <dbReference type="ARBA" id="ARBA00022737"/>
    </source>
</evidence>
<dbReference type="GO" id="GO:0000981">
    <property type="term" value="F:DNA-binding transcription factor activity, RNA polymerase II-specific"/>
    <property type="evidence" value="ECO:0007669"/>
    <property type="project" value="TreeGrafter"/>
</dbReference>
<dbReference type="Proteomes" id="UP000835052">
    <property type="component" value="Unassembled WGS sequence"/>
</dbReference>
<dbReference type="PANTHER" id="PTHR23235:SF161">
    <property type="entry name" value="C2H2-TYPE DOMAIN-CONTAINING PROTEIN"/>
    <property type="match status" value="1"/>
</dbReference>
<keyword evidence="9" id="KW-1185">Reference proteome</keyword>
<evidence type="ECO:0000256" key="1">
    <source>
        <dbReference type="ARBA" id="ARBA00022723"/>
    </source>
</evidence>
<feature type="compositionally biased region" description="Acidic residues" evidence="6">
    <location>
        <begin position="515"/>
        <end position="524"/>
    </location>
</feature>
<evidence type="ECO:0000313" key="8">
    <source>
        <dbReference type="EMBL" id="CAD6196483.1"/>
    </source>
</evidence>
<dbReference type="InterPro" id="IPR013087">
    <property type="entry name" value="Znf_C2H2_type"/>
</dbReference>
<keyword evidence="3 5" id="KW-0863">Zinc-finger</keyword>
<feature type="region of interest" description="Disordered" evidence="6">
    <location>
        <begin position="318"/>
        <end position="342"/>
    </location>
</feature>
<reference evidence="8" key="1">
    <citation type="submission" date="2020-10" db="EMBL/GenBank/DDBJ databases">
        <authorList>
            <person name="Kikuchi T."/>
        </authorList>
    </citation>
    <scope>NUCLEOTIDE SEQUENCE</scope>
    <source>
        <strain evidence="8">NKZ352</strain>
    </source>
</reference>
<keyword evidence="2" id="KW-0677">Repeat</keyword>
<evidence type="ECO:0000313" key="9">
    <source>
        <dbReference type="Proteomes" id="UP000835052"/>
    </source>
</evidence>
<dbReference type="SMART" id="SM00355">
    <property type="entry name" value="ZnF_C2H2"/>
    <property type="match status" value="3"/>
</dbReference>
<dbReference type="InterPro" id="IPR036236">
    <property type="entry name" value="Znf_C2H2_sf"/>
</dbReference>
<dbReference type="FunFam" id="3.30.160.60:FF:000557">
    <property type="entry name" value="zinc finger and SCAN domain-containing protein 29"/>
    <property type="match status" value="1"/>
</dbReference>
<dbReference type="OrthoDB" id="10018191at2759"/>
<feature type="domain" description="C2H2-type" evidence="7">
    <location>
        <begin position="345"/>
        <end position="372"/>
    </location>
</feature>
<dbReference type="GO" id="GO:0008270">
    <property type="term" value="F:zinc ion binding"/>
    <property type="evidence" value="ECO:0007669"/>
    <property type="project" value="UniProtKB-KW"/>
</dbReference>
<dbReference type="SUPFAM" id="SSF57667">
    <property type="entry name" value="beta-beta-alpha zinc fingers"/>
    <property type="match status" value="2"/>
</dbReference>
<keyword evidence="4" id="KW-0862">Zinc</keyword>
<feature type="domain" description="C2H2-type" evidence="7">
    <location>
        <begin position="373"/>
        <end position="400"/>
    </location>
</feature>
<dbReference type="GO" id="GO:0045893">
    <property type="term" value="P:positive regulation of DNA-templated transcription"/>
    <property type="evidence" value="ECO:0007669"/>
    <property type="project" value="UniProtKB-ARBA"/>
</dbReference>
<organism evidence="8 9">
    <name type="scientific">Caenorhabditis auriculariae</name>
    <dbReference type="NCBI Taxonomy" id="2777116"/>
    <lineage>
        <taxon>Eukaryota</taxon>
        <taxon>Metazoa</taxon>
        <taxon>Ecdysozoa</taxon>
        <taxon>Nematoda</taxon>
        <taxon>Chromadorea</taxon>
        <taxon>Rhabditida</taxon>
        <taxon>Rhabditina</taxon>
        <taxon>Rhabditomorpha</taxon>
        <taxon>Rhabditoidea</taxon>
        <taxon>Rhabditidae</taxon>
        <taxon>Peloderinae</taxon>
        <taxon>Caenorhabditis</taxon>
    </lineage>
</organism>
<evidence type="ECO:0000259" key="7">
    <source>
        <dbReference type="PROSITE" id="PS50157"/>
    </source>
</evidence>
<gene>
    <name evidence="8" type="ORF">CAUJ_LOCUS12397</name>
</gene>
<proteinExistence type="predicted"/>
<dbReference type="AlphaFoldDB" id="A0A8S1HPU0"/>